<proteinExistence type="predicted"/>
<organism evidence="2 3">
    <name type="scientific">Pseudo-nitzschia multistriata</name>
    <dbReference type="NCBI Taxonomy" id="183589"/>
    <lineage>
        <taxon>Eukaryota</taxon>
        <taxon>Sar</taxon>
        <taxon>Stramenopiles</taxon>
        <taxon>Ochrophyta</taxon>
        <taxon>Bacillariophyta</taxon>
        <taxon>Bacillariophyceae</taxon>
        <taxon>Bacillariophycidae</taxon>
        <taxon>Bacillariales</taxon>
        <taxon>Bacillariaceae</taxon>
        <taxon>Pseudo-nitzschia</taxon>
    </lineage>
</organism>
<feature type="region of interest" description="Disordered" evidence="1">
    <location>
        <begin position="133"/>
        <end position="157"/>
    </location>
</feature>
<protein>
    <submittedName>
        <fullName evidence="2">Uncharacterized protein</fullName>
    </submittedName>
</protein>
<evidence type="ECO:0000256" key="1">
    <source>
        <dbReference type="SAM" id="MobiDB-lite"/>
    </source>
</evidence>
<dbReference type="AlphaFoldDB" id="A0A448YXQ0"/>
<keyword evidence="3" id="KW-1185">Reference proteome</keyword>
<dbReference type="OrthoDB" id="45231at2759"/>
<accession>A0A448YXQ0</accession>
<feature type="region of interest" description="Disordered" evidence="1">
    <location>
        <begin position="66"/>
        <end position="93"/>
    </location>
</feature>
<evidence type="ECO:0000313" key="2">
    <source>
        <dbReference type="EMBL" id="VEU34520.1"/>
    </source>
</evidence>
<name>A0A448YXQ0_9STRA</name>
<dbReference type="EMBL" id="CAACVS010000031">
    <property type="protein sequence ID" value="VEU34520.1"/>
    <property type="molecule type" value="Genomic_DNA"/>
</dbReference>
<reference evidence="2 3" key="1">
    <citation type="submission" date="2019-01" db="EMBL/GenBank/DDBJ databases">
        <authorList>
            <person name="Ferrante I. M."/>
        </authorList>
    </citation>
    <scope>NUCLEOTIDE SEQUENCE [LARGE SCALE GENOMIC DNA]</scope>
    <source>
        <strain evidence="2 3">B856</strain>
    </source>
</reference>
<gene>
    <name evidence="2" type="ORF">PSNMU_V1.4_AUG-EV-PASAV3_0012300</name>
</gene>
<sequence>METFVVKERNHPALSQRRSASHLNAVIDSSSVIISSESWRQYVPLVVSCGIIIDILLGSPLANMALKPMRPDNGADEEEKTKEENKPRSKARIDAELIAQQALDKANSTMELRNFLEERKTDYDRMEEMKRKLDSTMQELDEDMEARQKSIDARKDQ</sequence>
<feature type="compositionally biased region" description="Basic and acidic residues" evidence="1">
    <location>
        <begin position="145"/>
        <end position="157"/>
    </location>
</feature>
<dbReference type="Proteomes" id="UP000291116">
    <property type="component" value="Unassembled WGS sequence"/>
</dbReference>
<feature type="compositionally biased region" description="Basic and acidic residues" evidence="1">
    <location>
        <begin position="79"/>
        <end position="93"/>
    </location>
</feature>
<evidence type="ECO:0000313" key="3">
    <source>
        <dbReference type="Proteomes" id="UP000291116"/>
    </source>
</evidence>